<dbReference type="PANTHER" id="PTHR30149:SF0">
    <property type="entry name" value="HYDROGENASE MATURATION FACTOR HYPD"/>
    <property type="match status" value="1"/>
</dbReference>
<dbReference type="GO" id="GO:0005506">
    <property type="term" value="F:iron ion binding"/>
    <property type="evidence" value="ECO:0007669"/>
    <property type="project" value="TreeGrafter"/>
</dbReference>
<dbReference type="GO" id="GO:0051539">
    <property type="term" value="F:4 iron, 4 sulfur cluster binding"/>
    <property type="evidence" value="ECO:0007669"/>
    <property type="project" value="TreeGrafter"/>
</dbReference>
<dbReference type="GO" id="GO:0051604">
    <property type="term" value="P:protein maturation"/>
    <property type="evidence" value="ECO:0007669"/>
    <property type="project" value="TreeGrafter"/>
</dbReference>
<feature type="non-terminal residue" evidence="1">
    <location>
        <position position="152"/>
    </location>
</feature>
<dbReference type="GO" id="GO:0070025">
    <property type="term" value="F:carbon monoxide binding"/>
    <property type="evidence" value="ECO:0007669"/>
    <property type="project" value="TreeGrafter"/>
</dbReference>
<organism evidence="1">
    <name type="scientific">marine sediment metagenome</name>
    <dbReference type="NCBI Taxonomy" id="412755"/>
    <lineage>
        <taxon>unclassified sequences</taxon>
        <taxon>metagenomes</taxon>
        <taxon>ecological metagenomes</taxon>
    </lineage>
</organism>
<protein>
    <recommendedName>
        <fullName evidence="2">Hydrogenase formation protein HypD</fullName>
    </recommendedName>
</protein>
<proteinExistence type="predicted"/>
<comment type="caution">
    <text evidence="1">The sequence shown here is derived from an EMBL/GenBank/DDBJ whole genome shotgun (WGS) entry which is preliminary data.</text>
</comment>
<dbReference type="AlphaFoldDB" id="X1VPK4"/>
<name>X1VPK4_9ZZZZ</name>
<dbReference type="InterPro" id="IPR042243">
    <property type="entry name" value="HypD_1"/>
</dbReference>
<dbReference type="Gene3D" id="3.40.50.11740">
    <property type="entry name" value="HypD, alpha/beta domain 2"/>
    <property type="match status" value="1"/>
</dbReference>
<evidence type="ECO:0008006" key="2">
    <source>
        <dbReference type="Google" id="ProtNLM"/>
    </source>
</evidence>
<dbReference type="NCBIfam" id="TIGR00075">
    <property type="entry name" value="hypD"/>
    <property type="match status" value="1"/>
</dbReference>
<sequence length="152" mass="16281">MEFCGGHTVTIFRYGIRQVLPKTIEMVSGPGCPVCVTANADLDKAIALSQTPDVIIATFGDMLKVPGSHSSLEKVKAGGADVRVVYSTTNALEIAEENPTESVIFLGIGFETTAPTIAASILQAEERGIKNYYILSMHKLCPPVIRALLDSR</sequence>
<reference evidence="1" key="1">
    <citation type="journal article" date="2014" name="Front. Microbiol.">
        <title>High frequency of phylogenetically diverse reductive dehalogenase-homologous genes in deep subseafloor sedimentary metagenomes.</title>
        <authorList>
            <person name="Kawai M."/>
            <person name="Futagami T."/>
            <person name="Toyoda A."/>
            <person name="Takaki Y."/>
            <person name="Nishi S."/>
            <person name="Hori S."/>
            <person name="Arai W."/>
            <person name="Tsubouchi T."/>
            <person name="Morono Y."/>
            <person name="Uchiyama I."/>
            <person name="Ito T."/>
            <person name="Fujiyama A."/>
            <person name="Inagaki F."/>
            <person name="Takami H."/>
        </authorList>
    </citation>
    <scope>NUCLEOTIDE SEQUENCE</scope>
    <source>
        <strain evidence="1">Expedition CK06-06</strain>
    </source>
</reference>
<dbReference type="PANTHER" id="PTHR30149">
    <property type="entry name" value="HYDROGENASE PROTEIN ASSEMBLY PROTEIN HYPD"/>
    <property type="match status" value="1"/>
</dbReference>
<dbReference type="InterPro" id="IPR002780">
    <property type="entry name" value="Hyd_form_HypD"/>
</dbReference>
<accession>X1VPK4</accession>
<dbReference type="Pfam" id="PF01924">
    <property type="entry name" value="HypD"/>
    <property type="match status" value="1"/>
</dbReference>
<evidence type="ECO:0000313" key="1">
    <source>
        <dbReference type="EMBL" id="GAJ21997.1"/>
    </source>
</evidence>
<dbReference type="EMBL" id="BARW01035663">
    <property type="protein sequence ID" value="GAJ21997.1"/>
    <property type="molecule type" value="Genomic_DNA"/>
</dbReference>
<gene>
    <name evidence="1" type="ORF">S12H4_55574</name>
</gene>